<accession>A0ABT1GDD1</accession>
<proteinExistence type="predicted"/>
<evidence type="ECO:0000259" key="2">
    <source>
        <dbReference type="Pfam" id="PF07589"/>
    </source>
</evidence>
<keyword evidence="1" id="KW-0732">Signal</keyword>
<dbReference type="Proteomes" id="UP001162889">
    <property type="component" value="Unassembled WGS sequence"/>
</dbReference>
<dbReference type="EMBL" id="JALJZU010000001">
    <property type="protein sequence ID" value="MCP2006966.1"/>
    <property type="molecule type" value="Genomic_DNA"/>
</dbReference>
<sequence>MRAFTAVALTAMMFAYGARADDNVAYLAKVATYGAGIGDSAGAVWGGGMARLDSVTDGAFNPSGQQWNFDSVYWSGTQSGVTITLAHAALVSQLVLEADNNDDYHIEFLDQDHVWQGLTAVDTDSNPPGQNMYRGPLESPVVARAFRISASGDNHYSIAEFQALGAWVVDEEPVVLPVSPVDPLPVPEPASYLMLAAGLALLALAGRKNINW</sequence>
<dbReference type="RefSeq" id="WP_229224800.1">
    <property type="nucleotide sequence ID" value="NZ_JAHTGR010000006.1"/>
</dbReference>
<organism evidence="3 4">
    <name type="scientific">Duganella violaceipulchra</name>
    <dbReference type="NCBI Taxonomy" id="2849652"/>
    <lineage>
        <taxon>Bacteria</taxon>
        <taxon>Pseudomonadati</taxon>
        <taxon>Pseudomonadota</taxon>
        <taxon>Betaproteobacteria</taxon>
        <taxon>Burkholderiales</taxon>
        <taxon>Oxalobacteraceae</taxon>
        <taxon>Telluria group</taxon>
        <taxon>Duganella</taxon>
    </lineage>
</organism>
<feature type="signal peptide" evidence="1">
    <location>
        <begin position="1"/>
        <end position="20"/>
    </location>
</feature>
<dbReference type="NCBIfam" id="TIGR02595">
    <property type="entry name" value="PEP_CTERM"/>
    <property type="match status" value="1"/>
</dbReference>
<comment type="caution">
    <text evidence="3">The sequence shown here is derived from an EMBL/GenBank/DDBJ whole genome shotgun (WGS) entry which is preliminary data.</text>
</comment>
<dbReference type="InterPro" id="IPR013424">
    <property type="entry name" value="Ice-binding_C"/>
</dbReference>
<name>A0ABT1GDD1_9BURK</name>
<evidence type="ECO:0000256" key="1">
    <source>
        <dbReference type="SAM" id="SignalP"/>
    </source>
</evidence>
<evidence type="ECO:0000313" key="3">
    <source>
        <dbReference type="EMBL" id="MCP2006966.1"/>
    </source>
</evidence>
<dbReference type="InterPro" id="IPR008979">
    <property type="entry name" value="Galactose-bd-like_sf"/>
</dbReference>
<feature type="domain" description="Ice-binding protein C-terminal" evidence="2">
    <location>
        <begin position="185"/>
        <end position="208"/>
    </location>
</feature>
<dbReference type="Pfam" id="PF07589">
    <property type="entry name" value="PEP-CTERM"/>
    <property type="match status" value="1"/>
</dbReference>
<dbReference type="SUPFAM" id="SSF49785">
    <property type="entry name" value="Galactose-binding domain-like"/>
    <property type="match status" value="1"/>
</dbReference>
<keyword evidence="4" id="KW-1185">Reference proteome</keyword>
<reference evidence="3" key="1">
    <citation type="submission" date="2022-03" db="EMBL/GenBank/DDBJ databases">
        <title>Genome Encyclopedia of Bacteria and Archaea VI: Functional Genomics of Type Strains.</title>
        <authorList>
            <person name="Whitman W."/>
        </authorList>
    </citation>
    <scope>NUCLEOTIDE SEQUENCE</scope>
    <source>
        <strain evidence="3">HSC-15S17</strain>
    </source>
</reference>
<evidence type="ECO:0000313" key="4">
    <source>
        <dbReference type="Proteomes" id="UP001162889"/>
    </source>
</evidence>
<gene>
    <name evidence="3" type="ORF">L1274_000654</name>
</gene>
<dbReference type="Gene3D" id="2.60.120.260">
    <property type="entry name" value="Galactose-binding domain-like"/>
    <property type="match status" value="1"/>
</dbReference>
<protein>
    <recommendedName>
        <fullName evidence="2">Ice-binding protein C-terminal domain-containing protein</fullName>
    </recommendedName>
</protein>
<feature type="chain" id="PRO_5045208489" description="Ice-binding protein C-terminal domain-containing protein" evidence="1">
    <location>
        <begin position="21"/>
        <end position="212"/>
    </location>
</feature>